<evidence type="ECO:0000313" key="2">
    <source>
        <dbReference type="EMBL" id="UZJ25150.1"/>
    </source>
</evidence>
<sequence>MARGVDIGEPPGASGSADHHDAPRESSCGDSDPGAFCTGPTALAANPAALVLLLSAEIVDGRSRPVATAAPWGDALLEKHALTVVLRV</sequence>
<dbReference type="Proteomes" id="UP001164965">
    <property type="component" value="Chromosome"/>
</dbReference>
<gene>
    <name evidence="2" type="ORF">RHODO2019_01155</name>
</gene>
<evidence type="ECO:0000256" key="1">
    <source>
        <dbReference type="SAM" id="MobiDB-lite"/>
    </source>
</evidence>
<organism evidence="2 3">
    <name type="scientific">Rhodococcus antarcticus</name>
    <dbReference type="NCBI Taxonomy" id="2987751"/>
    <lineage>
        <taxon>Bacteria</taxon>
        <taxon>Bacillati</taxon>
        <taxon>Actinomycetota</taxon>
        <taxon>Actinomycetes</taxon>
        <taxon>Mycobacteriales</taxon>
        <taxon>Nocardiaceae</taxon>
        <taxon>Rhodococcus</taxon>
    </lineage>
</organism>
<keyword evidence="3" id="KW-1185">Reference proteome</keyword>
<dbReference type="RefSeq" id="WP_265383256.1">
    <property type="nucleotide sequence ID" value="NZ_CP110615.1"/>
</dbReference>
<accession>A0ABY6P0F9</accession>
<evidence type="ECO:0000313" key="3">
    <source>
        <dbReference type="Proteomes" id="UP001164965"/>
    </source>
</evidence>
<proteinExistence type="predicted"/>
<name>A0ABY6P0F9_9NOCA</name>
<protein>
    <submittedName>
        <fullName evidence="2">Uncharacterized protein</fullName>
    </submittedName>
</protein>
<reference evidence="2" key="1">
    <citation type="submission" date="2022-10" db="EMBL/GenBank/DDBJ databases">
        <title>Rhodococcus sp.75.</title>
        <authorList>
            <person name="Sun M."/>
        </authorList>
    </citation>
    <scope>NUCLEOTIDE SEQUENCE</scope>
    <source>
        <strain evidence="2">75</strain>
    </source>
</reference>
<feature type="region of interest" description="Disordered" evidence="1">
    <location>
        <begin position="1"/>
        <end position="37"/>
    </location>
</feature>
<dbReference type="EMBL" id="CP110615">
    <property type="protein sequence ID" value="UZJ25150.1"/>
    <property type="molecule type" value="Genomic_DNA"/>
</dbReference>